<evidence type="ECO:0000313" key="2">
    <source>
        <dbReference type="Proteomes" id="UP001589854"/>
    </source>
</evidence>
<dbReference type="RefSeq" id="WP_378931020.1">
    <property type="nucleotide sequence ID" value="NZ_JBHLVO010000002.1"/>
</dbReference>
<protein>
    <submittedName>
        <fullName evidence="1">DUF6509 family protein</fullName>
    </submittedName>
</protein>
<dbReference type="Pfam" id="PF20119">
    <property type="entry name" value="DUF6509"/>
    <property type="match status" value="1"/>
</dbReference>
<accession>A0ABV6GB25</accession>
<keyword evidence="2" id="KW-1185">Reference proteome</keyword>
<comment type="caution">
    <text evidence="1">The sequence shown here is derived from an EMBL/GenBank/DDBJ whole genome shotgun (WGS) entry which is preliminary data.</text>
</comment>
<dbReference type="Proteomes" id="UP001589854">
    <property type="component" value="Unassembled WGS sequence"/>
</dbReference>
<organism evidence="1 2">
    <name type="scientific">Metabacillus herbersteinensis</name>
    <dbReference type="NCBI Taxonomy" id="283816"/>
    <lineage>
        <taxon>Bacteria</taxon>
        <taxon>Bacillati</taxon>
        <taxon>Bacillota</taxon>
        <taxon>Bacilli</taxon>
        <taxon>Bacillales</taxon>
        <taxon>Bacillaceae</taxon>
        <taxon>Metabacillus</taxon>
    </lineage>
</organism>
<dbReference type="InterPro" id="IPR045424">
    <property type="entry name" value="DUF6509"/>
</dbReference>
<name>A0ABV6GB25_9BACI</name>
<sequence length="97" mass="11196">MNITSATFGKINDPFGILAGERYEFFLNIDVPEDDELYTENGLLLKVIYVKEEDQSRIAQYNFVEEANEKTLDFELDEEEMVIVDAYCKEKLAESKG</sequence>
<evidence type="ECO:0000313" key="1">
    <source>
        <dbReference type="EMBL" id="MFC0270745.1"/>
    </source>
</evidence>
<reference evidence="1 2" key="1">
    <citation type="submission" date="2024-09" db="EMBL/GenBank/DDBJ databases">
        <authorList>
            <person name="Sun Q."/>
            <person name="Mori K."/>
        </authorList>
    </citation>
    <scope>NUCLEOTIDE SEQUENCE [LARGE SCALE GENOMIC DNA]</scope>
    <source>
        <strain evidence="1 2">CCM 7228</strain>
    </source>
</reference>
<proteinExistence type="predicted"/>
<dbReference type="EMBL" id="JBHLVO010000002">
    <property type="protein sequence ID" value="MFC0270745.1"/>
    <property type="molecule type" value="Genomic_DNA"/>
</dbReference>
<gene>
    <name evidence="1" type="ORF">ACFFIX_04675</name>
</gene>